<feature type="non-terminal residue" evidence="1">
    <location>
        <position position="1"/>
    </location>
</feature>
<organism evidence="1 2">
    <name type="scientific">Suillus discolor</name>
    <dbReference type="NCBI Taxonomy" id="1912936"/>
    <lineage>
        <taxon>Eukaryota</taxon>
        <taxon>Fungi</taxon>
        <taxon>Dikarya</taxon>
        <taxon>Basidiomycota</taxon>
        <taxon>Agaricomycotina</taxon>
        <taxon>Agaricomycetes</taxon>
        <taxon>Agaricomycetidae</taxon>
        <taxon>Boletales</taxon>
        <taxon>Suillineae</taxon>
        <taxon>Suillaceae</taxon>
        <taxon>Suillus</taxon>
    </lineage>
</organism>
<evidence type="ECO:0000313" key="2">
    <source>
        <dbReference type="Proteomes" id="UP000823399"/>
    </source>
</evidence>
<dbReference type="GeneID" id="64693678"/>
<protein>
    <submittedName>
        <fullName evidence="1">Uncharacterized protein</fullName>
    </submittedName>
</protein>
<name>A0A9P7F6C5_9AGAM</name>
<dbReference type="EMBL" id="JABBWM010000031">
    <property type="protein sequence ID" value="KAG2107462.1"/>
    <property type="molecule type" value="Genomic_DNA"/>
</dbReference>
<comment type="caution">
    <text evidence="1">The sequence shown here is derived from an EMBL/GenBank/DDBJ whole genome shotgun (WGS) entry which is preliminary data.</text>
</comment>
<dbReference type="RefSeq" id="XP_041292276.1">
    <property type="nucleotide sequence ID" value="XM_041431419.1"/>
</dbReference>
<reference evidence="1" key="1">
    <citation type="journal article" date="2020" name="New Phytol.">
        <title>Comparative genomics reveals dynamic genome evolution in host specialist ectomycorrhizal fungi.</title>
        <authorList>
            <person name="Lofgren L.A."/>
            <person name="Nguyen N.H."/>
            <person name="Vilgalys R."/>
            <person name="Ruytinx J."/>
            <person name="Liao H.L."/>
            <person name="Branco S."/>
            <person name="Kuo A."/>
            <person name="LaButti K."/>
            <person name="Lipzen A."/>
            <person name="Andreopoulos W."/>
            <person name="Pangilinan J."/>
            <person name="Riley R."/>
            <person name="Hundley H."/>
            <person name="Na H."/>
            <person name="Barry K."/>
            <person name="Grigoriev I.V."/>
            <person name="Stajich J.E."/>
            <person name="Kennedy P.G."/>
        </authorList>
    </citation>
    <scope>NUCLEOTIDE SEQUENCE</scope>
    <source>
        <strain evidence="1">FC423</strain>
    </source>
</reference>
<evidence type="ECO:0000313" key="1">
    <source>
        <dbReference type="EMBL" id="KAG2107462.1"/>
    </source>
</evidence>
<dbReference type="OrthoDB" id="3232711at2759"/>
<gene>
    <name evidence="1" type="ORF">F5147DRAFT_577835</name>
</gene>
<dbReference type="Proteomes" id="UP000823399">
    <property type="component" value="Unassembled WGS sequence"/>
</dbReference>
<keyword evidence="2" id="KW-1185">Reference proteome</keyword>
<dbReference type="AlphaFoldDB" id="A0A9P7F6C5"/>
<sequence>LKAKARWQRWEEELSLVQHEMGWTVSWFRYKEEEWHRRYKKSVKPGHQAYAHQQMCLWGKFGSEAENSFKEKMIVVT</sequence>
<accession>A0A9P7F6C5</accession>
<proteinExistence type="predicted"/>